<dbReference type="AlphaFoldDB" id="A0A5C6KL15"/>
<proteinExistence type="predicted"/>
<protein>
    <submittedName>
        <fullName evidence="1">Uncharacterized protein</fullName>
    </submittedName>
</protein>
<accession>A0A5C6KL15</accession>
<organism evidence="1 2">
    <name type="scientific">Parabacteroides distasonis</name>
    <dbReference type="NCBI Taxonomy" id="823"/>
    <lineage>
        <taxon>Bacteria</taxon>
        <taxon>Pseudomonadati</taxon>
        <taxon>Bacteroidota</taxon>
        <taxon>Bacteroidia</taxon>
        <taxon>Bacteroidales</taxon>
        <taxon>Tannerellaceae</taxon>
        <taxon>Parabacteroides</taxon>
    </lineage>
</organism>
<dbReference type="EMBL" id="VOHW01000002">
    <property type="protein sequence ID" value="TWV63503.1"/>
    <property type="molecule type" value="Genomic_DNA"/>
</dbReference>
<gene>
    <name evidence="1" type="ORF">FSA05_05050</name>
</gene>
<evidence type="ECO:0000313" key="1">
    <source>
        <dbReference type="EMBL" id="TWV63503.1"/>
    </source>
</evidence>
<sequence>MRMYELEPLISNLHKKDRNSWEQARMVAYVIAQCNSTKKLKPTDIMQFSWDDDTTGETSISNEDIKRLREKAKQYITHN</sequence>
<name>A0A5C6KL15_PARDI</name>
<comment type="caution">
    <text evidence="1">The sequence shown here is derived from an EMBL/GenBank/DDBJ whole genome shotgun (WGS) entry which is preliminary data.</text>
</comment>
<evidence type="ECO:0000313" key="2">
    <source>
        <dbReference type="Proteomes" id="UP000315827"/>
    </source>
</evidence>
<dbReference type="Proteomes" id="UP000315827">
    <property type="component" value="Unassembled WGS sequence"/>
</dbReference>
<reference evidence="1 2" key="1">
    <citation type="submission" date="2019-07" db="EMBL/GenBank/DDBJ databases">
        <title>Genome sequencing of Parabacteroides distasonis iSURF_7.</title>
        <authorList>
            <person name="Degefu H.N."/>
            <person name="Ruoff K.L."/>
            <person name="Price C.E."/>
            <person name="Valls R.A."/>
            <person name="O'Toole G.A."/>
        </authorList>
    </citation>
    <scope>NUCLEOTIDE SEQUENCE [LARGE SCALE GENOMIC DNA]</scope>
    <source>
        <strain evidence="1 2">CFPLTA003_1B</strain>
    </source>
</reference>